<dbReference type="AlphaFoldDB" id="A0A367LYZ0"/>
<dbReference type="Proteomes" id="UP000253594">
    <property type="component" value="Unassembled WGS sequence"/>
</dbReference>
<dbReference type="Gene3D" id="1.10.260.40">
    <property type="entry name" value="lambda repressor-like DNA-binding domains"/>
    <property type="match status" value="1"/>
</dbReference>
<dbReference type="Pfam" id="PF00356">
    <property type="entry name" value="LacI"/>
    <property type="match status" value="1"/>
</dbReference>
<sequence length="35" mass="3620">MKLSDIARLAGVSVTTASYVINGKAAQRRISAATV</sequence>
<dbReference type="InterPro" id="IPR000843">
    <property type="entry name" value="HTH_LacI"/>
</dbReference>
<gene>
    <name evidence="2" type="ORF">DT376_35290</name>
</gene>
<dbReference type="InterPro" id="IPR010982">
    <property type="entry name" value="Lambda_DNA-bd_dom_sf"/>
</dbReference>
<name>A0A367LYZ0_PSEAI</name>
<feature type="domain" description="HTH lacI-type" evidence="1">
    <location>
        <begin position="1"/>
        <end position="35"/>
    </location>
</feature>
<keyword evidence="2" id="KW-0238">DNA-binding</keyword>
<organism evidence="2 3">
    <name type="scientific">Pseudomonas aeruginosa</name>
    <dbReference type="NCBI Taxonomy" id="287"/>
    <lineage>
        <taxon>Bacteria</taxon>
        <taxon>Pseudomonadati</taxon>
        <taxon>Pseudomonadota</taxon>
        <taxon>Gammaproteobacteria</taxon>
        <taxon>Pseudomonadales</taxon>
        <taxon>Pseudomonadaceae</taxon>
        <taxon>Pseudomonas</taxon>
    </lineage>
</organism>
<accession>A0A367LYZ0</accession>
<reference evidence="2 3" key="1">
    <citation type="submission" date="2018-07" db="EMBL/GenBank/DDBJ databases">
        <title>Mechanisms of high-level aminoglycoside resistance among Gram-negative pathogens in Brazil.</title>
        <authorList>
            <person name="Ballaben A.S."/>
            <person name="Darini A.L.C."/>
            <person name="Doi Y."/>
        </authorList>
    </citation>
    <scope>NUCLEOTIDE SEQUENCE [LARGE SCALE GENOMIC DNA]</scope>
    <source>
        <strain evidence="2 3">B2-305</strain>
    </source>
</reference>
<dbReference type="RefSeq" id="WP_153570632.1">
    <property type="nucleotide sequence ID" value="NZ_JTTM01000058.1"/>
</dbReference>
<dbReference type="EMBL" id="QORE01002233">
    <property type="protein sequence ID" value="RCI70298.1"/>
    <property type="molecule type" value="Genomic_DNA"/>
</dbReference>
<evidence type="ECO:0000313" key="3">
    <source>
        <dbReference type="Proteomes" id="UP000253594"/>
    </source>
</evidence>
<dbReference type="SUPFAM" id="SSF47413">
    <property type="entry name" value="lambda repressor-like DNA-binding domains"/>
    <property type="match status" value="1"/>
</dbReference>
<feature type="non-terminal residue" evidence="2">
    <location>
        <position position="35"/>
    </location>
</feature>
<dbReference type="PROSITE" id="PS00356">
    <property type="entry name" value="HTH_LACI_1"/>
    <property type="match status" value="1"/>
</dbReference>
<dbReference type="PRINTS" id="PR00036">
    <property type="entry name" value="HTHLACI"/>
</dbReference>
<protein>
    <submittedName>
        <fullName evidence="2">LacI family DNA-binding transcriptional regulator</fullName>
    </submittedName>
</protein>
<dbReference type="PROSITE" id="PS50932">
    <property type="entry name" value="HTH_LACI_2"/>
    <property type="match status" value="1"/>
</dbReference>
<dbReference type="GO" id="GO:0003677">
    <property type="term" value="F:DNA binding"/>
    <property type="evidence" value="ECO:0007669"/>
    <property type="project" value="UniProtKB-KW"/>
</dbReference>
<evidence type="ECO:0000313" key="2">
    <source>
        <dbReference type="EMBL" id="RCI70298.1"/>
    </source>
</evidence>
<dbReference type="GO" id="GO:0006355">
    <property type="term" value="P:regulation of DNA-templated transcription"/>
    <property type="evidence" value="ECO:0007669"/>
    <property type="project" value="InterPro"/>
</dbReference>
<comment type="caution">
    <text evidence="2">The sequence shown here is derived from an EMBL/GenBank/DDBJ whole genome shotgun (WGS) entry which is preliminary data.</text>
</comment>
<proteinExistence type="predicted"/>
<evidence type="ECO:0000259" key="1">
    <source>
        <dbReference type="PROSITE" id="PS50932"/>
    </source>
</evidence>